<dbReference type="OrthoDB" id="9763993at2"/>
<dbReference type="PANTHER" id="PTHR22960:SF0">
    <property type="entry name" value="MOLYBDENUM COFACTOR BIOSYNTHESIS PROTEIN 1"/>
    <property type="match status" value="1"/>
</dbReference>
<comment type="caution">
    <text evidence="14">The sequence shown here is derived from an EMBL/GenBank/DDBJ whole genome shotgun (WGS) entry which is preliminary data.</text>
</comment>
<dbReference type="InterPro" id="IPR013483">
    <property type="entry name" value="MoaA"/>
</dbReference>
<dbReference type="UniPathway" id="UPA00344"/>
<evidence type="ECO:0000256" key="7">
    <source>
        <dbReference type="ARBA" id="ARBA00023014"/>
    </source>
</evidence>
<feature type="binding site" evidence="12">
    <location>
        <position position="189"/>
    </location>
    <ligand>
        <name>S-adenosyl-L-methionine</name>
        <dbReference type="ChEBI" id="CHEBI:59789"/>
    </ligand>
</feature>
<feature type="binding site" evidence="12">
    <location>
        <position position="20"/>
    </location>
    <ligand>
        <name>[4Fe-4S] cluster</name>
        <dbReference type="ChEBI" id="CHEBI:49883"/>
        <label>1</label>
        <note>4Fe-4S-S-AdoMet</note>
    </ligand>
</feature>
<keyword evidence="7 12" id="KW-0411">Iron-sulfur</keyword>
<feature type="binding site" evidence="12">
    <location>
        <position position="27"/>
    </location>
    <ligand>
        <name>[4Fe-4S] cluster</name>
        <dbReference type="ChEBI" id="CHEBI:49883"/>
        <label>1</label>
        <note>4Fe-4S-S-AdoMet</note>
    </ligand>
</feature>
<keyword evidence="3 12" id="KW-0949">S-adenosyl-L-methionine</keyword>
<keyword evidence="10 12" id="KW-0456">Lyase</keyword>
<dbReference type="SFLD" id="SFLDS00029">
    <property type="entry name" value="Radical_SAM"/>
    <property type="match status" value="1"/>
</dbReference>
<dbReference type="AlphaFoldDB" id="A0A1S1V6P3"/>
<evidence type="ECO:0000259" key="13">
    <source>
        <dbReference type="PROSITE" id="PS51918"/>
    </source>
</evidence>
<evidence type="ECO:0000256" key="11">
    <source>
        <dbReference type="ARBA" id="ARBA00048697"/>
    </source>
</evidence>
<dbReference type="InterPro" id="IPR013785">
    <property type="entry name" value="Aldolase_TIM"/>
</dbReference>
<dbReference type="CDD" id="cd21117">
    <property type="entry name" value="Twitch_MoaA"/>
    <property type="match status" value="1"/>
</dbReference>
<keyword evidence="15" id="KW-1185">Reference proteome</keyword>
<dbReference type="SFLD" id="SFLDG01067">
    <property type="entry name" value="SPASM/twitch_domain_containing"/>
    <property type="match status" value="1"/>
</dbReference>
<evidence type="ECO:0000256" key="9">
    <source>
        <dbReference type="ARBA" id="ARBA00023150"/>
    </source>
</evidence>
<evidence type="ECO:0000256" key="3">
    <source>
        <dbReference type="ARBA" id="ARBA00022691"/>
    </source>
</evidence>
<sequence length="318" mass="35854">MKDSFGRDINYLRISITDLCNLRCRYCMPASGIEKVEHEDILSFEEFHRIAEIAAELGVKKVRVTGGEPLVKKDLVKFIESLSSIEGIEEIALTTNGIMLEDYAEDLKKAGLTRVNISLDTLDSEKYREITRVGDLEKVKRGIEKAKQVGLTPVKLNVVLIGGFNVEEIPDFVELTRNDDIDVRFIELMPIGEALKMKDAHSVSADIILESVPELYPVEREDVSSPAKYYKLPGGKGKVGIIEPITCKFCSDCNRIRLTSKGKIKLCLHSDEEIDLKPYLDDRKKLREVLEESIGRKPEEHHLEDGQYVEKSMSKIGG</sequence>
<feature type="binding site" evidence="12">
    <location>
        <position position="253"/>
    </location>
    <ligand>
        <name>[4Fe-4S] cluster</name>
        <dbReference type="ChEBI" id="CHEBI:49883"/>
        <label>2</label>
        <note>4Fe-4S-substrate</note>
    </ligand>
</feature>
<feature type="binding site" evidence="12">
    <location>
        <position position="155"/>
    </location>
    <ligand>
        <name>GTP</name>
        <dbReference type="ChEBI" id="CHEBI:37565"/>
    </ligand>
</feature>
<dbReference type="InterPro" id="IPR050105">
    <property type="entry name" value="MoCo_biosynth_MoaA/MoaC"/>
</dbReference>
<dbReference type="Pfam" id="PF06463">
    <property type="entry name" value="Mob_synth_C"/>
    <property type="match status" value="1"/>
</dbReference>
<dbReference type="SMART" id="SM00729">
    <property type="entry name" value="Elp3"/>
    <property type="match status" value="1"/>
</dbReference>
<dbReference type="InterPro" id="IPR007197">
    <property type="entry name" value="rSAM"/>
</dbReference>
<evidence type="ECO:0000256" key="6">
    <source>
        <dbReference type="ARBA" id="ARBA00023004"/>
    </source>
</evidence>
<dbReference type="GO" id="GO:0046872">
    <property type="term" value="F:metal ion binding"/>
    <property type="evidence" value="ECO:0007669"/>
    <property type="project" value="UniProtKB-KW"/>
</dbReference>
<dbReference type="Pfam" id="PF04055">
    <property type="entry name" value="Radical_SAM"/>
    <property type="match status" value="1"/>
</dbReference>
<feature type="binding site" evidence="12">
    <location>
        <position position="94"/>
    </location>
    <ligand>
        <name>GTP</name>
        <dbReference type="ChEBI" id="CHEBI:37565"/>
    </ligand>
</feature>
<dbReference type="GO" id="GO:0051539">
    <property type="term" value="F:4 iron, 4 sulfur cluster binding"/>
    <property type="evidence" value="ECO:0007669"/>
    <property type="project" value="UniProtKB-UniRule"/>
</dbReference>
<dbReference type="Gene3D" id="3.20.20.70">
    <property type="entry name" value="Aldolase class I"/>
    <property type="match status" value="1"/>
</dbReference>
<feature type="binding site" evidence="12">
    <location>
        <position position="118"/>
    </location>
    <ligand>
        <name>S-adenosyl-L-methionine</name>
        <dbReference type="ChEBI" id="CHEBI:59789"/>
    </ligand>
</feature>
<dbReference type="EC" id="4.1.99.22" evidence="1 12"/>
<feature type="domain" description="Radical SAM core" evidence="13">
    <location>
        <begin position="4"/>
        <end position="233"/>
    </location>
</feature>
<dbReference type="PROSITE" id="PS51918">
    <property type="entry name" value="RADICAL_SAM"/>
    <property type="match status" value="1"/>
</dbReference>
<dbReference type="GO" id="GO:0061799">
    <property type="term" value="F:cyclic pyranopterin monophosphate synthase activity"/>
    <property type="evidence" value="ECO:0007669"/>
    <property type="project" value="TreeGrafter"/>
</dbReference>
<reference evidence="14 15" key="1">
    <citation type="submission" date="2016-09" db="EMBL/GenBank/DDBJ databases">
        <title>Genome sequence of Eubacterium angustum.</title>
        <authorList>
            <person name="Poehlein A."/>
            <person name="Daniel R."/>
        </authorList>
    </citation>
    <scope>NUCLEOTIDE SEQUENCE [LARGE SCALE GENOMIC DNA]</scope>
    <source>
        <strain evidence="14 15">DSM 1989</strain>
    </source>
</reference>
<keyword evidence="5 12" id="KW-0547">Nucleotide-binding</keyword>
<keyword evidence="2 12" id="KW-0004">4Fe-4S</keyword>
<organism evidence="14 15">
    <name type="scientific">Andreesenia angusta</name>
    <dbReference type="NCBI Taxonomy" id="39480"/>
    <lineage>
        <taxon>Bacteria</taxon>
        <taxon>Bacillati</taxon>
        <taxon>Bacillota</taxon>
        <taxon>Tissierellia</taxon>
        <taxon>Tissierellales</taxon>
        <taxon>Gottschalkiaceae</taxon>
        <taxon>Andreesenia</taxon>
    </lineage>
</organism>
<feature type="binding site" evidence="12">
    <location>
        <position position="267"/>
    </location>
    <ligand>
        <name>[4Fe-4S] cluster</name>
        <dbReference type="ChEBI" id="CHEBI:49883"/>
        <label>2</label>
        <note>4Fe-4S-substrate</note>
    </ligand>
</feature>
<dbReference type="RefSeq" id="WP_071064563.1">
    <property type="nucleotide sequence ID" value="NZ_MKIE01000015.1"/>
</dbReference>
<evidence type="ECO:0000313" key="14">
    <source>
        <dbReference type="EMBL" id="OHW61349.1"/>
    </source>
</evidence>
<keyword evidence="4 12" id="KW-0479">Metal-binding</keyword>
<dbReference type="PROSITE" id="PS01305">
    <property type="entry name" value="MOAA_NIFB_PQQE"/>
    <property type="match status" value="1"/>
</dbReference>
<feature type="binding site" evidence="12">
    <location>
        <position position="24"/>
    </location>
    <ligand>
        <name>[4Fe-4S] cluster</name>
        <dbReference type="ChEBI" id="CHEBI:49883"/>
        <label>1</label>
        <note>4Fe-4S-S-AdoMet</note>
    </ligand>
</feature>
<feature type="binding site" evidence="12">
    <location>
        <position position="67"/>
    </location>
    <ligand>
        <name>S-adenosyl-L-methionine</name>
        <dbReference type="ChEBI" id="CHEBI:59789"/>
    </ligand>
</feature>
<dbReference type="InterPro" id="IPR000385">
    <property type="entry name" value="MoaA_NifB_PqqE_Fe-S-bd_CS"/>
</dbReference>
<comment type="similarity">
    <text evidence="12">Belongs to the radical SAM superfamily. MoaA family.</text>
</comment>
<dbReference type="STRING" id="39480.EUAN_22920"/>
<dbReference type="SFLD" id="SFLDG01386">
    <property type="entry name" value="main_SPASM_domain-containing"/>
    <property type="match status" value="1"/>
</dbReference>
<protein>
    <recommendedName>
        <fullName evidence="1 12">GTP 3',8-cyclase</fullName>
        <ecNumber evidence="1 12">4.1.99.22</ecNumber>
    </recommendedName>
    <alternativeName>
        <fullName evidence="12">Molybdenum cofactor biosynthesis protein A</fullName>
    </alternativeName>
</protein>
<dbReference type="NCBIfam" id="TIGR02666">
    <property type="entry name" value="moaA"/>
    <property type="match status" value="1"/>
</dbReference>
<dbReference type="GO" id="GO:0061798">
    <property type="term" value="F:GTP 3',8'-cyclase activity"/>
    <property type="evidence" value="ECO:0007669"/>
    <property type="project" value="UniProtKB-UniRule"/>
</dbReference>
<dbReference type="InterPro" id="IPR010505">
    <property type="entry name" value="MoaA_twitch"/>
</dbReference>
<dbReference type="EMBL" id="MKIE01000015">
    <property type="protein sequence ID" value="OHW61349.1"/>
    <property type="molecule type" value="Genomic_DNA"/>
</dbReference>
<comment type="cofactor">
    <cofactor evidence="12">
        <name>[4Fe-4S] cluster</name>
        <dbReference type="ChEBI" id="CHEBI:49883"/>
    </cofactor>
    <text evidence="12">Binds 2 [4Fe-4S] clusters. Binds 1 [4Fe-4S] cluster coordinated with 3 cysteines and an exchangeable S-adenosyl-L-methionine and 1 [4Fe-4S] cluster coordinated with 3 cysteines and the GTP-derived substrate.</text>
</comment>
<feature type="binding site" evidence="12">
    <location>
        <position position="26"/>
    </location>
    <ligand>
        <name>S-adenosyl-L-methionine</name>
        <dbReference type="ChEBI" id="CHEBI:59789"/>
    </ligand>
</feature>
<dbReference type="NCBIfam" id="NF001199">
    <property type="entry name" value="PRK00164.2-1"/>
    <property type="match status" value="1"/>
</dbReference>
<dbReference type="GO" id="GO:0006777">
    <property type="term" value="P:Mo-molybdopterin cofactor biosynthetic process"/>
    <property type="evidence" value="ECO:0007669"/>
    <property type="project" value="UniProtKB-UniRule"/>
</dbReference>
<keyword evidence="8 12" id="KW-0342">GTP-binding</keyword>
<feature type="binding site" evidence="12">
    <location>
        <begin position="255"/>
        <end position="257"/>
    </location>
    <ligand>
        <name>GTP</name>
        <dbReference type="ChEBI" id="CHEBI:37565"/>
    </ligand>
</feature>
<comment type="subunit">
    <text evidence="12">Monomer and homodimer.</text>
</comment>
<proteinExistence type="inferred from homology"/>
<evidence type="ECO:0000256" key="10">
    <source>
        <dbReference type="ARBA" id="ARBA00023239"/>
    </source>
</evidence>
<comment type="pathway">
    <text evidence="12">Cofactor biosynthesis; molybdopterin biosynthesis.</text>
</comment>
<feature type="binding site" evidence="12">
    <location>
        <position position="63"/>
    </location>
    <ligand>
        <name>GTP</name>
        <dbReference type="ChEBI" id="CHEBI:37565"/>
    </ligand>
</feature>
<accession>A0A1S1V6P3</accession>
<dbReference type="CDD" id="cd01335">
    <property type="entry name" value="Radical_SAM"/>
    <property type="match status" value="1"/>
</dbReference>
<keyword evidence="9 12" id="KW-0501">Molybdenum cofactor biosynthesis</keyword>
<keyword evidence="6 12" id="KW-0408">Iron</keyword>
<feature type="binding site" evidence="12">
    <location>
        <position position="13"/>
    </location>
    <ligand>
        <name>GTP</name>
        <dbReference type="ChEBI" id="CHEBI:37565"/>
    </ligand>
</feature>
<evidence type="ECO:0000256" key="4">
    <source>
        <dbReference type="ARBA" id="ARBA00022723"/>
    </source>
</evidence>
<evidence type="ECO:0000313" key="15">
    <source>
        <dbReference type="Proteomes" id="UP000180254"/>
    </source>
</evidence>
<dbReference type="GO" id="GO:1904047">
    <property type="term" value="F:S-adenosyl-L-methionine binding"/>
    <property type="evidence" value="ECO:0007669"/>
    <property type="project" value="UniProtKB-UniRule"/>
</dbReference>
<dbReference type="SUPFAM" id="SSF102114">
    <property type="entry name" value="Radical SAM enzymes"/>
    <property type="match status" value="1"/>
</dbReference>
<dbReference type="Proteomes" id="UP000180254">
    <property type="component" value="Unassembled WGS sequence"/>
</dbReference>
<comment type="catalytic activity">
    <reaction evidence="11 12">
        <text>GTP + AH2 + S-adenosyl-L-methionine = (8S)-3',8-cyclo-7,8-dihydroguanosine 5'-triphosphate + 5'-deoxyadenosine + L-methionine + A + H(+)</text>
        <dbReference type="Rhea" id="RHEA:49576"/>
        <dbReference type="ChEBI" id="CHEBI:13193"/>
        <dbReference type="ChEBI" id="CHEBI:15378"/>
        <dbReference type="ChEBI" id="CHEBI:17319"/>
        <dbReference type="ChEBI" id="CHEBI:17499"/>
        <dbReference type="ChEBI" id="CHEBI:37565"/>
        <dbReference type="ChEBI" id="CHEBI:57844"/>
        <dbReference type="ChEBI" id="CHEBI:59789"/>
        <dbReference type="ChEBI" id="CHEBI:131766"/>
        <dbReference type="EC" id="4.1.99.22"/>
    </reaction>
</comment>
<comment type="function">
    <text evidence="12">Catalyzes the cyclization of GTP to (8S)-3',8-cyclo-7,8-dihydroguanosine 5'-triphosphate.</text>
</comment>
<evidence type="ECO:0000256" key="1">
    <source>
        <dbReference type="ARBA" id="ARBA00012167"/>
    </source>
</evidence>
<gene>
    <name evidence="12 14" type="primary">moaA</name>
    <name evidence="14" type="ORF">EUAN_22920</name>
</gene>
<evidence type="ECO:0000256" key="2">
    <source>
        <dbReference type="ARBA" id="ARBA00022485"/>
    </source>
</evidence>
<dbReference type="HAMAP" id="MF_01225_B">
    <property type="entry name" value="MoaA_B"/>
    <property type="match status" value="1"/>
</dbReference>
<evidence type="ECO:0000256" key="12">
    <source>
        <dbReference type="HAMAP-Rule" id="MF_01225"/>
    </source>
</evidence>
<dbReference type="GO" id="GO:0005525">
    <property type="term" value="F:GTP binding"/>
    <property type="evidence" value="ECO:0007669"/>
    <property type="project" value="UniProtKB-UniRule"/>
</dbReference>
<evidence type="ECO:0000256" key="5">
    <source>
        <dbReference type="ARBA" id="ARBA00022741"/>
    </source>
</evidence>
<dbReference type="InterPro" id="IPR006638">
    <property type="entry name" value="Elp3/MiaA/NifB-like_rSAM"/>
</dbReference>
<dbReference type="InterPro" id="IPR058240">
    <property type="entry name" value="rSAM_sf"/>
</dbReference>
<name>A0A1S1V6P3_9FIRM</name>
<dbReference type="InterPro" id="IPR040064">
    <property type="entry name" value="MoaA-like"/>
</dbReference>
<dbReference type="SFLD" id="SFLDG01383">
    <property type="entry name" value="cyclic_pyranopterin_phosphate"/>
    <property type="match status" value="1"/>
</dbReference>
<evidence type="ECO:0000256" key="8">
    <source>
        <dbReference type="ARBA" id="ARBA00023134"/>
    </source>
</evidence>
<feature type="binding site" evidence="12">
    <location>
        <position position="250"/>
    </location>
    <ligand>
        <name>[4Fe-4S] cluster</name>
        <dbReference type="ChEBI" id="CHEBI:49883"/>
        <label>2</label>
        <note>4Fe-4S-substrate</note>
    </ligand>
</feature>
<dbReference type="PANTHER" id="PTHR22960">
    <property type="entry name" value="MOLYBDOPTERIN COFACTOR SYNTHESIS PROTEIN A"/>
    <property type="match status" value="1"/>
</dbReference>